<comment type="caution">
    <text evidence="1">The sequence shown here is derived from an EMBL/GenBank/DDBJ whole genome shotgun (WGS) entry which is preliminary data.</text>
</comment>
<evidence type="ECO:0000313" key="2">
    <source>
        <dbReference type="Proteomes" id="UP001348397"/>
    </source>
</evidence>
<accession>A0ABU6HRJ2</accession>
<sequence>MKKIAYIEIDTHAEIAQSFMDVMAGGSSFSVDYYFSKKIKDHITESSETIHLSDSSMILDQLTFKKYDLIIIGTAHRYFSTFSAIAEKYNTTVIIHNINFINASNFSLFKSIFKKDIIYRLKLLWKEGLLDSSKIYQKAKSLLLLDETLVSERFTFLPIFYTKYSEKIQNKILTVVIPGGVSQKRRDYNKIFSEIKKIEHSDIHKKPIEFVFLGKADHAELKQLADIERSLKHVTITYFSERVSHKDFENWMRKADVLWCPIRQETEFFSQKEIYGKTKMTGNIGDAIKFGKLAVFPQNYQSSLDFIIPEQPDLIQQFDELKDLKFDFQKNYSKKTVKQKLENLLNNLIST</sequence>
<keyword evidence="2" id="KW-1185">Reference proteome</keyword>
<dbReference type="EMBL" id="JAYLAA010000026">
    <property type="protein sequence ID" value="MEC3875523.1"/>
    <property type="molecule type" value="Genomic_DNA"/>
</dbReference>
<reference evidence="1 2" key="1">
    <citation type="submission" date="2024-01" db="EMBL/GenBank/DDBJ databases">
        <title>Chryseobacterium sp. T9W2-O.</title>
        <authorList>
            <person name="Maltman C."/>
        </authorList>
    </citation>
    <scope>NUCLEOTIDE SEQUENCE [LARGE SCALE GENOMIC DNA]</scope>
    <source>
        <strain evidence="1 2">T9W2-O</strain>
    </source>
</reference>
<dbReference type="Proteomes" id="UP001348397">
    <property type="component" value="Unassembled WGS sequence"/>
</dbReference>
<organism evidence="1 2">
    <name type="scientific">Chryseobacterium salviniae</name>
    <dbReference type="NCBI Taxonomy" id="3101750"/>
    <lineage>
        <taxon>Bacteria</taxon>
        <taxon>Pseudomonadati</taxon>
        <taxon>Bacteroidota</taxon>
        <taxon>Flavobacteriia</taxon>
        <taxon>Flavobacteriales</taxon>
        <taxon>Weeksellaceae</taxon>
        <taxon>Chryseobacterium group</taxon>
        <taxon>Chryseobacterium</taxon>
    </lineage>
</organism>
<dbReference type="RefSeq" id="WP_326320340.1">
    <property type="nucleotide sequence ID" value="NZ_JAYLAA010000026.1"/>
</dbReference>
<proteinExistence type="predicted"/>
<protein>
    <submittedName>
        <fullName evidence="1">Uncharacterized protein</fullName>
    </submittedName>
</protein>
<evidence type="ECO:0000313" key="1">
    <source>
        <dbReference type="EMBL" id="MEC3875523.1"/>
    </source>
</evidence>
<gene>
    <name evidence="1" type="ORF">SOP96_07355</name>
</gene>
<name>A0ABU6HRJ2_9FLAO</name>